<keyword evidence="1" id="KW-0472">Membrane</keyword>
<keyword evidence="4" id="KW-1185">Reference proteome</keyword>
<organism evidence="3 4">
    <name type="scientific">Allorhizobium taibaishanense</name>
    <dbReference type="NCBI Taxonomy" id="887144"/>
    <lineage>
        <taxon>Bacteria</taxon>
        <taxon>Pseudomonadati</taxon>
        <taxon>Pseudomonadota</taxon>
        <taxon>Alphaproteobacteria</taxon>
        <taxon>Hyphomicrobiales</taxon>
        <taxon>Rhizobiaceae</taxon>
        <taxon>Rhizobium/Agrobacterium group</taxon>
        <taxon>Allorhizobium</taxon>
    </lineage>
</organism>
<dbReference type="Proteomes" id="UP000185598">
    <property type="component" value="Unassembled WGS sequence"/>
</dbReference>
<keyword evidence="1" id="KW-0812">Transmembrane</keyword>
<accession>A0A1Q9A3C2</accession>
<protein>
    <submittedName>
        <fullName evidence="2">Putative membrane protein</fullName>
    </submittedName>
</protein>
<dbReference type="AlphaFoldDB" id="A0A1Q9A3C2"/>
<dbReference type="OrthoDB" id="9806874at2"/>
<evidence type="ECO:0000313" key="3">
    <source>
        <dbReference type="EMBL" id="OLP48988.1"/>
    </source>
</evidence>
<feature type="transmembrane region" description="Helical" evidence="1">
    <location>
        <begin position="190"/>
        <end position="212"/>
    </location>
</feature>
<dbReference type="InterPro" id="IPR006747">
    <property type="entry name" value="DUF599"/>
</dbReference>
<dbReference type="Pfam" id="PF04654">
    <property type="entry name" value="DUF599"/>
    <property type="match status" value="1"/>
</dbReference>
<feature type="transmembrane region" description="Helical" evidence="1">
    <location>
        <begin position="109"/>
        <end position="127"/>
    </location>
</feature>
<evidence type="ECO:0000313" key="2">
    <source>
        <dbReference type="EMBL" id="MBB4005961.1"/>
    </source>
</evidence>
<dbReference type="EMBL" id="JACIED010000001">
    <property type="protein sequence ID" value="MBB4005961.1"/>
    <property type="molecule type" value="Genomic_DNA"/>
</dbReference>
<dbReference type="Proteomes" id="UP000544107">
    <property type="component" value="Unassembled WGS sequence"/>
</dbReference>
<proteinExistence type="predicted"/>
<dbReference type="EMBL" id="MKIN01000022">
    <property type="protein sequence ID" value="OLP48988.1"/>
    <property type="molecule type" value="Genomic_DNA"/>
</dbReference>
<dbReference type="RefSeq" id="WP_075614779.1">
    <property type="nucleotide sequence ID" value="NZ_JACIED010000001.1"/>
</dbReference>
<sequence length="257" mass="28207">MTILDSVALLLFVCGWAGLAVLTQSDIVKSRASLSRIMTERRRVWIFNALKRDLRMIDTQILAGLQNGTAFFASTSIIAIGGCFAMLGATEKVDLVLRDLPLFGAGGRAAFELKTCGLIAIFGYAFFKFGWSYRLFNYCTILFGGLPMLTEVRQDPVAAEDAAETVIAMNVIAAKNFNAGLRAIFMSLGYLGWFLNAYMFMATTLLIFVVLIHRQFFSNARLAAMLKHPMAPPGQMIRSLGLAPESETERDSSAGMV</sequence>
<dbReference type="STRING" id="887144.BJF91_17885"/>
<reference evidence="3 4" key="1">
    <citation type="submission" date="2016-09" db="EMBL/GenBank/DDBJ databases">
        <title>Rhizobium oryziradicis sp. nov., isolated from the root of rice.</title>
        <authorList>
            <person name="Zhao J."/>
            <person name="Zhang X."/>
        </authorList>
    </citation>
    <scope>NUCLEOTIDE SEQUENCE [LARGE SCALE GENOMIC DNA]</scope>
    <source>
        <strain evidence="3 4">14971</strain>
    </source>
</reference>
<gene>
    <name evidence="3" type="ORF">BJF91_17885</name>
    <name evidence="2" type="ORF">GGQ71_000197</name>
</gene>
<evidence type="ECO:0000313" key="5">
    <source>
        <dbReference type="Proteomes" id="UP000544107"/>
    </source>
</evidence>
<dbReference type="PANTHER" id="PTHR31881:SF6">
    <property type="entry name" value="OS09G0494600 PROTEIN"/>
    <property type="match status" value="1"/>
</dbReference>
<reference evidence="2 5" key="2">
    <citation type="submission" date="2020-08" db="EMBL/GenBank/DDBJ databases">
        <title>Genomic Encyclopedia of Type Strains, Phase IV (KMG-IV): sequencing the most valuable type-strain genomes for metagenomic binning, comparative biology and taxonomic classification.</title>
        <authorList>
            <person name="Goeker M."/>
        </authorList>
    </citation>
    <scope>NUCLEOTIDE SEQUENCE [LARGE SCALE GENOMIC DNA]</scope>
    <source>
        <strain evidence="2 5">DSM 100021</strain>
    </source>
</reference>
<keyword evidence="1" id="KW-1133">Transmembrane helix</keyword>
<evidence type="ECO:0000256" key="1">
    <source>
        <dbReference type="SAM" id="Phobius"/>
    </source>
</evidence>
<comment type="caution">
    <text evidence="3">The sequence shown here is derived from an EMBL/GenBank/DDBJ whole genome shotgun (WGS) entry which is preliminary data.</text>
</comment>
<evidence type="ECO:0000313" key="4">
    <source>
        <dbReference type="Proteomes" id="UP000185598"/>
    </source>
</evidence>
<dbReference type="PANTHER" id="PTHR31881">
    <property type="match status" value="1"/>
</dbReference>
<feature type="transmembrane region" description="Helical" evidence="1">
    <location>
        <begin position="70"/>
        <end position="89"/>
    </location>
</feature>
<name>A0A1Q9A3C2_9HYPH</name>